<comment type="caution">
    <text evidence="1">The sequence shown here is derived from an EMBL/GenBank/DDBJ whole genome shotgun (WGS) entry which is preliminary data.</text>
</comment>
<dbReference type="Proteomes" id="UP001163321">
    <property type="component" value="Chromosome 4"/>
</dbReference>
<protein>
    <submittedName>
        <fullName evidence="1">Uncharacterized protein</fullName>
    </submittedName>
</protein>
<accession>A0ACC0W3D7</accession>
<sequence length="160" mass="18687">MWLSHSPRRPFGSRLSETILKRIEKKDISWEKYNDLEPADLGQLINNPHSGKQLYKMIHQFPQLELSAHVEPITRSMMKVDLVVTPDFEFAQDRRFVSQETYVSFTMPLFEPLAQLYYIKVISDIWIHCESSLPVSFHNLILPQKNAPPPTELLDLQPLL</sequence>
<dbReference type="EMBL" id="CM047583">
    <property type="protein sequence ID" value="KAI9913274.1"/>
    <property type="molecule type" value="Genomic_DNA"/>
</dbReference>
<evidence type="ECO:0000313" key="1">
    <source>
        <dbReference type="EMBL" id="KAI9913274.1"/>
    </source>
</evidence>
<evidence type="ECO:0000313" key="2">
    <source>
        <dbReference type="Proteomes" id="UP001163321"/>
    </source>
</evidence>
<keyword evidence="2" id="KW-1185">Reference proteome</keyword>
<name>A0ACC0W3D7_9STRA</name>
<gene>
    <name evidence="1" type="ORF">PsorP6_006525</name>
</gene>
<proteinExistence type="predicted"/>
<reference evidence="1 2" key="1">
    <citation type="journal article" date="2022" name="bioRxiv">
        <title>The genome of the oomycete Peronosclerospora sorghi, a cosmopolitan pathogen of maize and sorghum, is inflated with dispersed pseudogenes.</title>
        <authorList>
            <person name="Fletcher K."/>
            <person name="Martin F."/>
            <person name="Isakeit T."/>
            <person name="Cavanaugh K."/>
            <person name="Magill C."/>
            <person name="Michelmore R."/>
        </authorList>
    </citation>
    <scope>NUCLEOTIDE SEQUENCE [LARGE SCALE GENOMIC DNA]</scope>
    <source>
        <strain evidence="1">P6</strain>
    </source>
</reference>
<organism evidence="1 2">
    <name type="scientific">Peronosclerospora sorghi</name>
    <dbReference type="NCBI Taxonomy" id="230839"/>
    <lineage>
        <taxon>Eukaryota</taxon>
        <taxon>Sar</taxon>
        <taxon>Stramenopiles</taxon>
        <taxon>Oomycota</taxon>
        <taxon>Peronosporomycetes</taxon>
        <taxon>Peronosporales</taxon>
        <taxon>Peronosporaceae</taxon>
        <taxon>Peronosclerospora</taxon>
    </lineage>
</organism>